<feature type="transmembrane region" description="Helical" evidence="1">
    <location>
        <begin position="49"/>
        <end position="70"/>
    </location>
</feature>
<sequence length="296" mass="33293">MALTASEVHSTLGALLIGLFVSSCLFGIGTVQTYIYYAQFHDDKPHIKIMVMFVWLCELGHCFCLSHGFYTIVVDKYGQRTFFETIPTSIVVSIALSGVIGTIVQVFFIERVRNVSGRIFIPTACWTLSMARFVLTIVMTRKAVTVNLTEFDRQLKWLCVTVLALGAAVDFFVAVSLSYYLKARRINGFPVTSLMIDKITAWTIQTGVLTSLSGLCMLVLFVLIPENFIWLAIFMSLSRLFSNSLLASLNGRAVLREQFFFELQSWSPAKKFLPRVRGGLLGEKTEKNTVYKHGIF</sequence>
<dbReference type="AlphaFoldDB" id="A0A067SV59"/>
<accession>A0A067SV59</accession>
<keyword evidence="4" id="KW-1185">Reference proteome</keyword>
<feature type="transmembrane region" description="Helical" evidence="1">
    <location>
        <begin position="228"/>
        <end position="249"/>
    </location>
</feature>
<feature type="transmembrane region" description="Helical" evidence="1">
    <location>
        <begin position="120"/>
        <end position="140"/>
    </location>
</feature>
<evidence type="ECO:0000313" key="3">
    <source>
        <dbReference type="EMBL" id="KDR74776.1"/>
    </source>
</evidence>
<dbReference type="EMBL" id="KL142382">
    <property type="protein sequence ID" value="KDR74776.1"/>
    <property type="molecule type" value="Genomic_DNA"/>
</dbReference>
<dbReference type="Pfam" id="PF20152">
    <property type="entry name" value="DUF6534"/>
    <property type="match status" value="1"/>
</dbReference>
<evidence type="ECO:0000256" key="1">
    <source>
        <dbReference type="SAM" id="Phobius"/>
    </source>
</evidence>
<keyword evidence="1" id="KW-0812">Transmembrane</keyword>
<gene>
    <name evidence="3" type="ORF">GALMADRAFT_249667</name>
</gene>
<dbReference type="Proteomes" id="UP000027222">
    <property type="component" value="Unassembled WGS sequence"/>
</dbReference>
<organism evidence="3 4">
    <name type="scientific">Galerina marginata (strain CBS 339.88)</name>
    <dbReference type="NCBI Taxonomy" id="685588"/>
    <lineage>
        <taxon>Eukaryota</taxon>
        <taxon>Fungi</taxon>
        <taxon>Dikarya</taxon>
        <taxon>Basidiomycota</taxon>
        <taxon>Agaricomycotina</taxon>
        <taxon>Agaricomycetes</taxon>
        <taxon>Agaricomycetidae</taxon>
        <taxon>Agaricales</taxon>
        <taxon>Agaricineae</taxon>
        <taxon>Strophariaceae</taxon>
        <taxon>Galerina</taxon>
    </lineage>
</organism>
<dbReference type="HOGENOM" id="CLU_046025_0_1_1"/>
<feature type="transmembrane region" description="Helical" evidence="1">
    <location>
        <begin position="160"/>
        <end position="181"/>
    </location>
</feature>
<dbReference type="STRING" id="685588.A0A067SV59"/>
<evidence type="ECO:0000313" key="4">
    <source>
        <dbReference type="Proteomes" id="UP000027222"/>
    </source>
</evidence>
<proteinExistence type="predicted"/>
<dbReference type="PANTHER" id="PTHR40465:SF1">
    <property type="entry name" value="DUF6534 DOMAIN-CONTAINING PROTEIN"/>
    <property type="match status" value="1"/>
</dbReference>
<dbReference type="InterPro" id="IPR045339">
    <property type="entry name" value="DUF6534"/>
</dbReference>
<feature type="transmembrane region" description="Helical" evidence="1">
    <location>
        <begin position="202"/>
        <end position="222"/>
    </location>
</feature>
<dbReference type="PANTHER" id="PTHR40465">
    <property type="entry name" value="CHROMOSOME 1, WHOLE GENOME SHOTGUN SEQUENCE"/>
    <property type="match status" value="1"/>
</dbReference>
<evidence type="ECO:0000259" key="2">
    <source>
        <dbReference type="Pfam" id="PF20152"/>
    </source>
</evidence>
<dbReference type="OrthoDB" id="2535105at2759"/>
<reference evidence="4" key="1">
    <citation type="journal article" date="2014" name="Proc. Natl. Acad. Sci. U.S.A.">
        <title>Extensive sampling of basidiomycete genomes demonstrates inadequacy of the white-rot/brown-rot paradigm for wood decay fungi.</title>
        <authorList>
            <person name="Riley R."/>
            <person name="Salamov A.A."/>
            <person name="Brown D.W."/>
            <person name="Nagy L.G."/>
            <person name="Floudas D."/>
            <person name="Held B.W."/>
            <person name="Levasseur A."/>
            <person name="Lombard V."/>
            <person name="Morin E."/>
            <person name="Otillar R."/>
            <person name="Lindquist E.A."/>
            <person name="Sun H."/>
            <person name="LaButti K.M."/>
            <person name="Schmutz J."/>
            <person name="Jabbour D."/>
            <person name="Luo H."/>
            <person name="Baker S.E."/>
            <person name="Pisabarro A.G."/>
            <person name="Walton J.D."/>
            <person name="Blanchette R.A."/>
            <person name="Henrissat B."/>
            <person name="Martin F."/>
            <person name="Cullen D."/>
            <person name="Hibbett D.S."/>
            <person name="Grigoriev I.V."/>
        </authorList>
    </citation>
    <scope>NUCLEOTIDE SEQUENCE [LARGE SCALE GENOMIC DNA]</scope>
    <source>
        <strain evidence="4">CBS 339.88</strain>
    </source>
</reference>
<protein>
    <recommendedName>
        <fullName evidence="2">DUF6534 domain-containing protein</fullName>
    </recommendedName>
</protein>
<keyword evidence="1" id="KW-1133">Transmembrane helix</keyword>
<feature type="transmembrane region" description="Helical" evidence="1">
    <location>
        <begin position="90"/>
        <end position="108"/>
    </location>
</feature>
<keyword evidence="1" id="KW-0472">Membrane</keyword>
<feature type="transmembrane region" description="Helical" evidence="1">
    <location>
        <begin position="12"/>
        <end position="37"/>
    </location>
</feature>
<name>A0A067SV59_GALM3</name>
<feature type="domain" description="DUF6534" evidence="2">
    <location>
        <begin position="167"/>
        <end position="253"/>
    </location>
</feature>